<dbReference type="InterPro" id="IPR008146">
    <property type="entry name" value="Gln_synth_cat_dom"/>
</dbReference>
<dbReference type="Pfam" id="PF00120">
    <property type="entry name" value="Gln-synt_C"/>
    <property type="match status" value="1"/>
</dbReference>
<evidence type="ECO:0000256" key="2">
    <source>
        <dbReference type="ARBA" id="ARBA00022598"/>
    </source>
</evidence>
<dbReference type="InterPro" id="IPR014746">
    <property type="entry name" value="Gln_synth/guanido_kin_cat_dom"/>
</dbReference>
<evidence type="ECO:0000256" key="3">
    <source>
        <dbReference type="ARBA" id="ARBA00022741"/>
    </source>
</evidence>
<evidence type="ECO:0000256" key="1">
    <source>
        <dbReference type="ARBA" id="ARBA00009897"/>
    </source>
</evidence>
<dbReference type="PROSITE" id="PS51987">
    <property type="entry name" value="GS_CATALYTIC"/>
    <property type="match status" value="1"/>
</dbReference>
<evidence type="ECO:0000259" key="7">
    <source>
        <dbReference type="PROSITE" id="PS51986"/>
    </source>
</evidence>
<organism evidence="9 10">
    <name type="scientific">Candidatus Scatomonas pullistercoris</name>
    <dbReference type="NCBI Taxonomy" id="2840920"/>
    <lineage>
        <taxon>Bacteria</taxon>
        <taxon>Bacillati</taxon>
        <taxon>Bacillota</taxon>
        <taxon>Clostridia</taxon>
        <taxon>Lachnospirales</taxon>
        <taxon>Lachnospiraceae</taxon>
        <taxon>Lachnospiraceae incertae sedis</taxon>
        <taxon>Candidatus Scatomonas</taxon>
    </lineage>
</organism>
<dbReference type="Gene3D" id="3.30.590.10">
    <property type="entry name" value="Glutamine synthetase/guanido kinase, catalytic domain"/>
    <property type="match status" value="1"/>
</dbReference>
<dbReference type="InterPro" id="IPR036651">
    <property type="entry name" value="Gln_synt_N_sf"/>
</dbReference>
<dbReference type="PANTHER" id="PTHR43785:SF12">
    <property type="entry name" value="TYPE-1 GLUTAMINE SYNTHETASE 2"/>
    <property type="match status" value="1"/>
</dbReference>
<dbReference type="Gene3D" id="3.10.20.70">
    <property type="entry name" value="Glutamine synthetase, N-terminal domain"/>
    <property type="match status" value="1"/>
</dbReference>
<dbReference type="SUPFAM" id="SSF54368">
    <property type="entry name" value="Glutamine synthetase, N-terminal domain"/>
    <property type="match status" value="1"/>
</dbReference>
<accession>A0A9D1P3K5</accession>
<dbReference type="EMBL" id="DVOO01000028">
    <property type="protein sequence ID" value="HIV25968.1"/>
    <property type="molecule type" value="Genomic_DNA"/>
</dbReference>
<name>A0A9D1P3K5_9FIRM</name>
<keyword evidence="3" id="KW-0547">Nucleotide-binding</keyword>
<dbReference type="GO" id="GO:0004356">
    <property type="term" value="F:glutamine synthetase activity"/>
    <property type="evidence" value="ECO:0007669"/>
    <property type="project" value="InterPro"/>
</dbReference>
<dbReference type="Proteomes" id="UP000824169">
    <property type="component" value="Unassembled WGS sequence"/>
</dbReference>
<keyword evidence="4" id="KW-0067">ATP-binding</keyword>
<dbReference type="SUPFAM" id="SSF55931">
    <property type="entry name" value="Glutamine synthetase/guanido kinase"/>
    <property type="match status" value="1"/>
</dbReference>
<sequence length="444" mass="50243">MANYTREEILSMAEEEDVEFIRLQFTDMFGTMRNIAITSSQLEKALNNECMFDALPLEGFAVEDGTDMYLHPDLDSFVILPWRPQQGKVARMICDVYKADGTPYECCSRGILKRCIAQAREMGYEFYAGPRCEFFLFQTDEEGQPTNQTPERAGYFDLGPIDMGENARRDIVLTLEDMGFRVESSYHEVAPGQHEIDFHRAKGLESADSVMTFKFAVRTIARRHGLHATFMPKPKTGVSGSGMHLNFALYDREGRNIFRNNEDPLGLSQEAYYFIGGILKHISGMSAITNPLVNSYKRLVPGFEAPLYEAWSAHKKNSLIRIPAAKGGHKEIELRSPDPAANPYLALAICLMAGIDGIQNKILPPAPVDQEMDSICEEEKGKLGIMALPSTLREAITAMEEDPFIRTVLGDAFVDRYVEAKKSEWKEYMLQVSDWEVDQYLYRI</sequence>
<comment type="caution">
    <text evidence="9">The sequence shown here is derived from an EMBL/GenBank/DDBJ whole genome shotgun (WGS) entry which is preliminary data.</text>
</comment>
<dbReference type="Pfam" id="PF03951">
    <property type="entry name" value="Gln-synt_N"/>
    <property type="match status" value="1"/>
</dbReference>
<comment type="similarity">
    <text evidence="1 5 6">Belongs to the glutamine synthetase family.</text>
</comment>
<proteinExistence type="inferred from homology"/>
<evidence type="ECO:0000313" key="10">
    <source>
        <dbReference type="Proteomes" id="UP000824169"/>
    </source>
</evidence>
<reference evidence="9" key="1">
    <citation type="submission" date="2020-10" db="EMBL/GenBank/DDBJ databases">
        <authorList>
            <person name="Gilroy R."/>
        </authorList>
    </citation>
    <scope>NUCLEOTIDE SEQUENCE</scope>
    <source>
        <strain evidence="9">CHK188-20938</strain>
    </source>
</reference>
<dbReference type="InterPro" id="IPR008147">
    <property type="entry name" value="Gln_synt_N"/>
</dbReference>
<dbReference type="GO" id="GO:0005524">
    <property type="term" value="F:ATP binding"/>
    <property type="evidence" value="ECO:0007669"/>
    <property type="project" value="UniProtKB-KW"/>
</dbReference>
<reference evidence="9" key="2">
    <citation type="journal article" date="2021" name="PeerJ">
        <title>Extensive microbial diversity within the chicken gut microbiome revealed by metagenomics and culture.</title>
        <authorList>
            <person name="Gilroy R."/>
            <person name="Ravi A."/>
            <person name="Getino M."/>
            <person name="Pursley I."/>
            <person name="Horton D.L."/>
            <person name="Alikhan N.F."/>
            <person name="Baker D."/>
            <person name="Gharbi K."/>
            <person name="Hall N."/>
            <person name="Watson M."/>
            <person name="Adriaenssens E.M."/>
            <person name="Foster-Nyarko E."/>
            <person name="Jarju S."/>
            <person name="Secka A."/>
            <person name="Antonio M."/>
            <person name="Oren A."/>
            <person name="Chaudhuri R.R."/>
            <person name="La Ragione R."/>
            <person name="Hildebrand F."/>
            <person name="Pallen M.J."/>
        </authorList>
    </citation>
    <scope>NUCLEOTIDE SEQUENCE</scope>
    <source>
        <strain evidence="9">CHK188-20938</strain>
    </source>
</reference>
<dbReference type="AlphaFoldDB" id="A0A9D1P3K5"/>
<gene>
    <name evidence="9" type="ORF">IAB71_09390</name>
</gene>
<feature type="domain" description="GS catalytic" evidence="8">
    <location>
        <begin position="108"/>
        <end position="444"/>
    </location>
</feature>
<dbReference type="SMART" id="SM01230">
    <property type="entry name" value="Gln-synt_C"/>
    <property type="match status" value="1"/>
</dbReference>
<evidence type="ECO:0000259" key="8">
    <source>
        <dbReference type="PROSITE" id="PS51987"/>
    </source>
</evidence>
<feature type="domain" description="GS beta-grasp" evidence="7">
    <location>
        <begin position="16"/>
        <end position="101"/>
    </location>
</feature>
<dbReference type="PANTHER" id="PTHR43785">
    <property type="entry name" value="GAMMA-GLUTAMYLPUTRESCINE SYNTHETASE"/>
    <property type="match status" value="1"/>
</dbReference>
<dbReference type="PROSITE" id="PS51986">
    <property type="entry name" value="GS_BETA_GRASP"/>
    <property type="match status" value="1"/>
</dbReference>
<dbReference type="GO" id="GO:0006542">
    <property type="term" value="P:glutamine biosynthetic process"/>
    <property type="evidence" value="ECO:0007669"/>
    <property type="project" value="InterPro"/>
</dbReference>
<keyword evidence="2" id="KW-0436">Ligase</keyword>
<evidence type="ECO:0000313" key="9">
    <source>
        <dbReference type="EMBL" id="HIV25968.1"/>
    </source>
</evidence>
<evidence type="ECO:0000256" key="4">
    <source>
        <dbReference type="ARBA" id="ARBA00022840"/>
    </source>
</evidence>
<evidence type="ECO:0000256" key="5">
    <source>
        <dbReference type="PROSITE-ProRule" id="PRU01330"/>
    </source>
</evidence>
<evidence type="ECO:0000256" key="6">
    <source>
        <dbReference type="RuleBase" id="RU000384"/>
    </source>
</evidence>
<protein>
    <submittedName>
        <fullName evidence="9">Glutamine synthetase</fullName>
    </submittedName>
</protein>